<evidence type="ECO:0000256" key="1">
    <source>
        <dbReference type="ARBA" id="ARBA00023117"/>
    </source>
</evidence>
<name>A0AAV8E3Q9_9POAL</name>
<dbReference type="Proteomes" id="UP001140206">
    <property type="component" value="Chromosome 3"/>
</dbReference>
<feature type="region of interest" description="Disordered" evidence="3">
    <location>
        <begin position="254"/>
        <end position="304"/>
    </location>
</feature>
<dbReference type="PANTHER" id="PTHR22881">
    <property type="entry name" value="BROMODOMAIN CONTAINING PROTEIN"/>
    <property type="match status" value="1"/>
</dbReference>
<dbReference type="PROSITE" id="PS00633">
    <property type="entry name" value="BROMODOMAIN_1"/>
    <property type="match status" value="1"/>
</dbReference>
<organism evidence="5 6">
    <name type="scientific">Rhynchospora pubera</name>
    <dbReference type="NCBI Taxonomy" id="906938"/>
    <lineage>
        <taxon>Eukaryota</taxon>
        <taxon>Viridiplantae</taxon>
        <taxon>Streptophyta</taxon>
        <taxon>Embryophyta</taxon>
        <taxon>Tracheophyta</taxon>
        <taxon>Spermatophyta</taxon>
        <taxon>Magnoliopsida</taxon>
        <taxon>Liliopsida</taxon>
        <taxon>Poales</taxon>
        <taxon>Cyperaceae</taxon>
        <taxon>Cyperoideae</taxon>
        <taxon>Rhynchosporeae</taxon>
        <taxon>Rhynchospora</taxon>
    </lineage>
</organism>
<evidence type="ECO:0000256" key="2">
    <source>
        <dbReference type="PROSITE-ProRule" id="PRU00035"/>
    </source>
</evidence>
<feature type="region of interest" description="Disordered" evidence="3">
    <location>
        <begin position="610"/>
        <end position="643"/>
    </location>
</feature>
<evidence type="ECO:0000313" key="6">
    <source>
        <dbReference type="Proteomes" id="UP001140206"/>
    </source>
</evidence>
<dbReference type="PROSITE" id="PS50014">
    <property type="entry name" value="BROMODOMAIN_2"/>
    <property type="match status" value="1"/>
</dbReference>
<evidence type="ECO:0000313" key="5">
    <source>
        <dbReference type="EMBL" id="KAJ4774974.1"/>
    </source>
</evidence>
<dbReference type="Gene3D" id="1.20.920.10">
    <property type="entry name" value="Bromodomain-like"/>
    <property type="match status" value="1"/>
</dbReference>
<accession>A0AAV8E3Q9</accession>
<dbReference type="EMBL" id="JAMFTS010000003">
    <property type="protein sequence ID" value="KAJ4774974.1"/>
    <property type="molecule type" value="Genomic_DNA"/>
</dbReference>
<feature type="compositionally biased region" description="Acidic residues" evidence="3">
    <location>
        <begin position="89"/>
        <end position="103"/>
    </location>
</feature>
<evidence type="ECO:0000259" key="4">
    <source>
        <dbReference type="PROSITE" id="PS50014"/>
    </source>
</evidence>
<dbReference type="AlphaFoldDB" id="A0AAV8E3Q9"/>
<dbReference type="InterPro" id="IPR051831">
    <property type="entry name" value="Bromodomain_contain_prot"/>
</dbReference>
<dbReference type="CDD" id="cd04369">
    <property type="entry name" value="Bromodomain"/>
    <property type="match status" value="1"/>
</dbReference>
<comment type="caution">
    <text evidence="5">The sequence shown here is derived from an EMBL/GenBank/DDBJ whole genome shotgun (WGS) entry which is preliminary data.</text>
</comment>
<dbReference type="SUPFAM" id="SSF47370">
    <property type="entry name" value="Bromodomain"/>
    <property type="match status" value="1"/>
</dbReference>
<dbReference type="PANTHER" id="PTHR22881:SF27">
    <property type="entry name" value="BROMODOMAIN CONTAINING 7_9"/>
    <property type="match status" value="1"/>
</dbReference>
<dbReference type="InterPro" id="IPR036427">
    <property type="entry name" value="Bromodomain-like_sf"/>
</dbReference>
<keyword evidence="1 2" id="KW-0103">Bromodomain</keyword>
<dbReference type="Pfam" id="PF00439">
    <property type="entry name" value="Bromodomain"/>
    <property type="match status" value="1"/>
</dbReference>
<proteinExistence type="predicted"/>
<dbReference type="PRINTS" id="PR00503">
    <property type="entry name" value="BROMODOMAIN"/>
</dbReference>
<feature type="compositionally biased region" description="Polar residues" evidence="3">
    <location>
        <begin position="1"/>
        <end position="12"/>
    </location>
</feature>
<feature type="compositionally biased region" description="Basic residues" evidence="3">
    <location>
        <begin position="267"/>
        <end position="279"/>
    </location>
</feature>
<feature type="compositionally biased region" description="Basic and acidic residues" evidence="3">
    <location>
        <begin position="254"/>
        <end position="266"/>
    </location>
</feature>
<protein>
    <submittedName>
        <fullName evidence="5">DNA-binding bromodomain-containing protein</fullName>
    </submittedName>
</protein>
<sequence>MGNSSKASSSLDTTRRRGRKKKGRPSLLDLQKRSLRLQKQQEQQQESLKRKRRNPNPSPSSSNPYVRFPNSASAARRSTRRNPNPSTNDQDEEEEEEEEEDAENISRKEKKLRHVLDAAANSPDRTEREANCDAKATDGDAEPSQPGPTTPLPDKKLLKFVLDRLQKKDSYGVFSEPVDPEELPDYFDIIENPMDFGTVRKKLDKGEYATLEQFENDVFLICSNAMVYNASDTVYYRQARTIQELAKKDFMNLRTESENSEQEPKPAPRRGRPPMKKPGRPPAAERVASDHTPDVGPSNVGTSGRAPAFLGHDLQHKQPDKAAIVDPMKNLFGLRIFENNWSSEHRSERNDDFSGFGFKGGWSKWGKKLTDIDDSRRNTYDHPIPSDSTQEPPIFAVFDGERKVLVPLGIQQPHSYSRSLARFAAKLGPTAWKIVEKRIERVLPPGTKFGRGWVGENEAPQESQPSQITASPAASSPQPNTPTASCSTPSPQVPSDSQPNRSAPTTTVSGTVAPATAVGVSQKMQPNSQFQLNGFRTSVLGNINMSSQVKNDVGNIGAVLGGMNHGHGYGGVSNCSQLEMEGLKFGGSNGTLPLVSSGGANRIGVAPPDLNVGFQSPGPGSPRSTGVVVDKQQQQQPDLALQL</sequence>
<reference evidence="5" key="1">
    <citation type="submission" date="2022-08" db="EMBL/GenBank/DDBJ databases">
        <authorList>
            <person name="Marques A."/>
        </authorList>
    </citation>
    <scope>NUCLEOTIDE SEQUENCE</scope>
    <source>
        <strain evidence="5">RhyPub2mFocal</strain>
        <tissue evidence="5">Leaves</tissue>
    </source>
</reference>
<dbReference type="InterPro" id="IPR001487">
    <property type="entry name" value="Bromodomain"/>
</dbReference>
<feature type="compositionally biased region" description="Basic and acidic residues" evidence="3">
    <location>
        <begin position="124"/>
        <end position="138"/>
    </location>
</feature>
<feature type="region of interest" description="Disordered" evidence="3">
    <location>
        <begin position="1"/>
        <end position="154"/>
    </location>
</feature>
<dbReference type="InterPro" id="IPR018359">
    <property type="entry name" value="Bromodomain_CS"/>
</dbReference>
<gene>
    <name evidence="5" type="ORF">LUZ62_059231</name>
</gene>
<dbReference type="SMART" id="SM00297">
    <property type="entry name" value="BROMO"/>
    <property type="match status" value="1"/>
</dbReference>
<feature type="domain" description="Bromo" evidence="4">
    <location>
        <begin position="166"/>
        <end position="236"/>
    </location>
</feature>
<feature type="compositionally biased region" description="Polar residues" evidence="3">
    <location>
        <begin position="460"/>
        <end position="509"/>
    </location>
</feature>
<feature type="compositionally biased region" description="Low complexity" evidence="3">
    <location>
        <begin position="37"/>
        <end position="46"/>
    </location>
</feature>
<feature type="compositionally biased region" description="Low complexity" evidence="3">
    <location>
        <begin position="59"/>
        <end position="88"/>
    </location>
</feature>
<keyword evidence="5" id="KW-0238">DNA-binding</keyword>
<feature type="region of interest" description="Disordered" evidence="3">
    <location>
        <begin position="445"/>
        <end position="509"/>
    </location>
</feature>
<dbReference type="GO" id="GO:0003677">
    <property type="term" value="F:DNA binding"/>
    <property type="evidence" value="ECO:0007669"/>
    <property type="project" value="UniProtKB-KW"/>
</dbReference>
<evidence type="ECO:0000256" key="3">
    <source>
        <dbReference type="SAM" id="MobiDB-lite"/>
    </source>
</evidence>
<keyword evidence="6" id="KW-1185">Reference proteome</keyword>